<dbReference type="Gene3D" id="3.30.450.190">
    <property type="match status" value="1"/>
</dbReference>
<evidence type="ECO:0000256" key="4">
    <source>
        <dbReference type="RuleBase" id="RU367014"/>
    </source>
</evidence>
<dbReference type="GO" id="GO:0005634">
    <property type="term" value="C:nucleus"/>
    <property type="evidence" value="ECO:0007669"/>
    <property type="project" value="TreeGrafter"/>
</dbReference>
<gene>
    <name evidence="6" type="ORF">O181_004266</name>
</gene>
<feature type="region of interest" description="Disordered" evidence="5">
    <location>
        <begin position="1"/>
        <end position="38"/>
    </location>
</feature>
<comment type="caution">
    <text evidence="6">The sequence shown here is derived from an EMBL/GenBank/DDBJ whole genome shotgun (WGS) entry which is preliminary data.</text>
</comment>
<comment type="function">
    <text evidence="4">GTPase involved in activation of the TORC1 signaling pathway, which promotes growth and represses autophagy in nutrient-rich conditions.</text>
</comment>
<dbReference type="SUPFAM" id="SSF52540">
    <property type="entry name" value="P-loop containing nucleoside triphosphate hydrolases"/>
    <property type="match status" value="1"/>
</dbReference>
<proteinExistence type="inferred from homology"/>
<dbReference type="GO" id="GO:0003924">
    <property type="term" value="F:GTPase activity"/>
    <property type="evidence" value="ECO:0007669"/>
    <property type="project" value="UniProtKB-UniRule"/>
</dbReference>
<accession>A0A9Q3BF86</accession>
<dbReference type="AlphaFoldDB" id="A0A9Q3BF86"/>
<feature type="compositionally biased region" description="Polar residues" evidence="5">
    <location>
        <begin position="357"/>
        <end position="371"/>
    </location>
</feature>
<dbReference type="InterPro" id="IPR027417">
    <property type="entry name" value="P-loop_NTPase"/>
</dbReference>
<keyword evidence="2 4" id="KW-0547">Nucleotide-binding</keyword>
<dbReference type="GO" id="GO:1990131">
    <property type="term" value="C:Gtr1-Gtr2 GTPase complex"/>
    <property type="evidence" value="ECO:0007669"/>
    <property type="project" value="UniProtKB-UniRule"/>
</dbReference>
<feature type="compositionally biased region" description="Basic and acidic residues" evidence="5">
    <location>
        <begin position="17"/>
        <end position="28"/>
    </location>
</feature>
<comment type="subunit">
    <text evidence="4">Component of the GSE complex.</text>
</comment>
<dbReference type="Gene3D" id="3.40.50.300">
    <property type="entry name" value="P-loop containing nucleotide triphosphate hydrolases"/>
    <property type="match status" value="1"/>
</dbReference>
<dbReference type="Proteomes" id="UP000765509">
    <property type="component" value="Unassembled WGS sequence"/>
</dbReference>
<dbReference type="GO" id="GO:0010507">
    <property type="term" value="P:negative regulation of autophagy"/>
    <property type="evidence" value="ECO:0007669"/>
    <property type="project" value="TreeGrafter"/>
</dbReference>
<feature type="compositionally biased region" description="Low complexity" evidence="5">
    <location>
        <begin position="372"/>
        <end position="382"/>
    </location>
</feature>
<dbReference type="GO" id="GO:1904263">
    <property type="term" value="P:positive regulation of TORC1 signaling"/>
    <property type="evidence" value="ECO:0007669"/>
    <property type="project" value="TreeGrafter"/>
</dbReference>
<organism evidence="6 7">
    <name type="scientific">Austropuccinia psidii MF-1</name>
    <dbReference type="NCBI Taxonomy" id="1389203"/>
    <lineage>
        <taxon>Eukaryota</taxon>
        <taxon>Fungi</taxon>
        <taxon>Dikarya</taxon>
        <taxon>Basidiomycota</taxon>
        <taxon>Pucciniomycotina</taxon>
        <taxon>Pucciniomycetes</taxon>
        <taxon>Pucciniales</taxon>
        <taxon>Sphaerophragmiaceae</taxon>
        <taxon>Austropuccinia</taxon>
    </lineage>
</organism>
<feature type="compositionally biased region" description="Low complexity" evidence="5">
    <location>
        <begin position="29"/>
        <end position="38"/>
    </location>
</feature>
<evidence type="ECO:0000256" key="1">
    <source>
        <dbReference type="ARBA" id="ARBA00007756"/>
    </source>
</evidence>
<keyword evidence="7" id="KW-1185">Reference proteome</keyword>
<evidence type="ECO:0000256" key="3">
    <source>
        <dbReference type="ARBA" id="ARBA00023134"/>
    </source>
</evidence>
<evidence type="ECO:0000256" key="5">
    <source>
        <dbReference type="SAM" id="MobiDB-lite"/>
    </source>
</evidence>
<dbReference type="EMBL" id="AVOT02000809">
    <property type="protein sequence ID" value="MBW0464551.1"/>
    <property type="molecule type" value="Genomic_DNA"/>
</dbReference>
<comment type="similarity">
    <text evidence="1 4">Belongs to the GTR/RAG GTP-binding protein family.</text>
</comment>
<evidence type="ECO:0000256" key="2">
    <source>
        <dbReference type="ARBA" id="ARBA00022741"/>
    </source>
</evidence>
<name>A0A9Q3BF86_9BASI</name>
<dbReference type="InterPro" id="IPR006762">
    <property type="entry name" value="Gtr1_RagA"/>
</dbReference>
<dbReference type="OrthoDB" id="26136at2759"/>
<dbReference type="GO" id="GO:0000329">
    <property type="term" value="C:fungal-type vacuole membrane"/>
    <property type="evidence" value="ECO:0007669"/>
    <property type="project" value="TreeGrafter"/>
</dbReference>
<dbReference type="PANTHER" id="PTHR11259">
    <property type="entry name" value="RAS-RELATED GTP BINDING RAG/GTR YEAST"/>
    <property type="match status" value="1"/>
</dbReference>
<evidence type="ECO:0000313" key="6">
    <source>
        <dbReference type="EMBL" id="MBW0464551.1"/>
    </source>
</evidence>
<sequence length="472" mass="52844">MWPSLSTAQSNSSRTFPLDHLHLPHRQSDSSSSSIMDHSISSLQTHATQNTHSSIAQSFRSDRPKLLFMGPRSAGKSSIRQVVFHKLQPDQTLHLETTRKLTQDDIQSFIDFEIWDFPGPLDSDSLAISFAHIGAIVFVIDAQSSYLSTIPQLASTLILAYHTNPDLHFEIFMHKIDAVTPDYRSEIIEQIKDRLTDELSDRELSIYGAPMIAVELGQRITYKLTTVYDYSIYDALSRVIMKIIPQQAALEHLMNILAQQSGVENCILFDTWSKLYIATDSSPIEKPLLEMCSEFMDIFTDLSELYGVPQQTSPITRPSLVTNGNGVARPPAAVRLPTEGFQKHRSPSRGRSPSTRNQSIGLRSTSSALLESNSRGSSAVSSRMVTSQVKVDTSLNGSRGASMLGQPSANLIEQPGRVVSYYEVNRYLTLVCITHEEIMRTQGTLIEYNVSRVRDSIEKILHITNRRASRER</sequence>
<dbReference type="Pfam" id="PF04670">
    <property type="entry name" value="Gtr1_RagA"/>
    <property type="match status" value="1"/>
</dbReference>
<feature type="compositionally biased region" description="Polar residues" evidence="5">
    <location>
        <begin position="313"/>
        <end position="325"/>
    </location>
</feature>
<keyword evidence="3 4" id="KW-0342">GTP-binding</keyword>
<feature type="region of interest" description="Disordered" evidence="5">
    <location>
        <begin position="313"/>
        <end position="386"/>
    </location>
</feature>
<protein>
    <recommendedName>
        <fullName evidence="4">GTP-binding protein</fullName>
    </recommendedName>
</protein>
<dbReference type="GO" id="GO:0009267">
    <property type="term" value="P:cellular response to starvation"/>
    <property type="evidence" value="ECO:0007669"/>
    <property type="project" value="TreeGrafter"/>
</dbReference>
<reference evidence="6" key="1">
    <citation type="submission" date="2021-03" db="EMBL/GenBank/DDBJ databases">
        <title>Draft genome sequence of rust myrtle Austropuccinia psidii MF-1, a brazilian biotype.</title>
        <authorList>
            <person name="Quecine M.C."/>
            <person name="Pachon D.M.R."/>
            <person name="Bonatelli M.L."/>
            <person name="Correr F.H."/>
            <person name="Franceschini L.M."/>
            <person name="Leite T.F."/>
            <person name="Margarido G.R.A."/>
            <person name="Almeida C.A."/>
            <person name="Ferrarezi J.A."/>
            <person name="Labate C.A."/>
        </authorList>
    </citation>
    <scope>NUCLEOTIDE SEQUENCE</scope>
    <source>
        <strain evidence="6">MF-1</strain>
    </source>
</reference>
<evidence type="ECO:0000313" key="7">
    <source>
        <dbReference type="Proteomes" id="UP000765509"/>
    </source>
</evidence>
<dbReference type="PANTHER" id="PTHR11259:SF2">
    <property type="entry name" value="GH16429P"/>
    <property type="match status" value="1"/>
</dbReference>
<feature type="compositionally biased region" description="Polar residues" evidence="5">
    <location>
        <begin position="1"/>
        <end position="15"/>
    </location>
</feature>
<dbReference type="GO" id="GO:0005525">
    <property type="term" value="F:GTP binding"/>
    <property type="evidence" value="ECO:0007669"/>
    <property type="project" value="UniProtKB-UniRule"/>
</dbReference>